<comment type="caution">
    <text evidence="3">The sequence shown here is derived from an EMBL/GenBank/DDBJ whole genome shotgun (WGS) entry which is preliminary data.</text>
</comment>
<reference evidence="4" key="1">
    <citation type="journal article" date="2019" name="Int. J. Syst. Evol. Microbiol.">
        <title>The Global Catalogue of Microorganisms (GCM) 10K type strain sequencing project: providing services to taxonomists for standard genome sequencing and annotation.</title>
        <authorList>
            <consortium name="The Broad Institute Genomics Platform"/>
            <consortium name="The Broad Institute Genome Sequencing Center for Infectious Disease"/>
            <person name="Wu L."/>
            <person name="Ma J."/>
        </authorList>
    </citation>
    <scope>NUCLEOTIDE SEQUENCE [LARGE SCALE GENOMIC DNA]</scope>
    <source>
        <strain evidence="4">JCM 17027</strain>
    </source>
</reference>
<proteinExistence type="predicted"/>
<keyword evidence="2" id="KW-0472">Membrane</keyword>
<feature type="transmembrane region" description="Helical" evidence="2">
    <location>
        <begin position="306"/>
        <end position="325"/>
    </location>
</feature>
<name>A0ABP7PVN8_9ACTN</name>
<feature type="compositionally biased region" description="Low complexity" evidence="1">
    <location>
        <begin position="263"/>
        <end position="282"/>
    </location>
</feature>
<sequence>MIAPLSRRLARNSAERGTFVLRPGVVARLAVPEAAIHRHAHVFMRLFTPASPRPVAAAALLAASASAALVPAVLAPAAFGHAVPAHAGPGEPLPACTAPEDHTFPLTTRIHGGPAGYAAGGGHGTWYLDLTNTTSRTCEGIHPVVVLVDEKRALEPSQPRLEFYDGARPYPVDFEATDRDELIGAFGEGEGEGADGFPGFTVGPGETLSVKVRLALTPGTAPNEVTANAAVVQRRGGDGEWIGQSNDYRFRIGAGESATGTGTDPAAPNDPSDPAAPSAAATPDDRGTGIPFADELAGTGLGRADAALGATSLLVAAGVAAVLLARRRR</sequence>
<evidence type="ECO:0008006" key="5">
    <source>
        <dbReference type="Google" id="ProtNLM"/>
    </source>
</evidence>
<dbReference type="EMBL" id="BAABCQ010000034">
    <property type="protein sequence ID" value="GAA3971710.1"/>
    <property type="molecule type" value="Genomic_DNA"/>
</dbReference>
<gene>
    <name evidence="3" type="ORF">GCM10022384_23250</name>
</gene>
<evidence type="ECO:0000256" key="2">
    <source>
        <dbReference type="SAM" id="Phobius"/>
    </source>
</evidence>
<evidence type="ECO:0000313" key="4">
    <source>
        <dbReference type="Proteomes" id="UP001500034"/>
    </source>
</evidence>
<keyword evidence="4" id="KW-1185">Reference proteome</keyword>
<accession>A0ABP7PVN8</accession>
<keyword evidence="2" id="KW-1133">Transmembrane helix</keyword>
<feature type="region of interest" description="Disordered" evidence="1">
    <location>
        <begin position="254"/>
        <end position="293"/>
    </location>
</feature>
<evidence type="ECO:0000256" key="1">
    <source>
        <dbReference type="SAM" id="MobiDB-lite"/>
    </source>
</evidence>
<dbReference type="Proteomes" id="UP001500034">
    <property type="component" value="Unassembled WGS sequence"/>
</dbReference>
<evidence type="ECO:0000313" key="3">
    <source>
        <dbReference type="EMBL" id="GAA3971710.1"/>
    </source>
</evidence>
<protein>
    <recommendedName>
        <fullName evidence="5">Gram-positive cocci surface proteins LPxTG domain-containing protein</fullName>
    </recommendedName>
</protein>
<organism evidence="3 4">
    <name type="scientific">Streptomyces marokkonensis</name>
    <dbReference type="NCBI Taxonomy" id="324855"/>
    <lineage>
        <taxon>Bacteria</taxon>
        <taxon>Bacillati</taxon>
        <taxon>Actinomycetota</taxon>
        <taxon>Actinomycetes</taxon>
        <taxon>Kitasatosporales</taxon>
        <taxon>Streptomycetaceae</taxon>
        <taxon>Streptomyces</taxon>
    </lineage>
</organism>
<keyword evidence="2" id="KW-0812">Transmembrane</keyword>